<gene>
    <name evidence="1" type="ORF">PAC_15371</name>
</gene>
<proteinExistence type="predicted"/>
<name>A0A1L7XK91_9HELO</name>
<protein>
    <submittedName>
        <fullName evidence="1">Uncharacterized protein</fullName>
    </submittedName>
</protein>
<evidence type="ECO:0000313" key="2">
    <source>
        <dbReference type="Proteomes" id="UP000184330"/>
    </source>
</evidence>
<organism evidence="1 2">
    <name type="scientific">Phialocephala subalpina</name>
    <dbReference type="NCBI Taxonomy" id="576137"/>
    <lineage>
        <taxon>Eukaryota</taxon>
        <taxon>Fungi</taxon>
        <taxon>Dikarya</taxon>
        <taxon>Ascomycota</taxon>
        <taxon>Pezizomycotina</taxon>
        <taxon>Leotiomycetes</taxon>
        <taxon>Helotiales</taxon>
        <taxon>Mollisiaceae</taxon>
        <taxon>Phialocephala</taxon>
        <taxon>Phialocephala fortinii species complex</taxon>
    </lineage>
</organism>
<dbReference type="Proteomes" id="UP000184330">
    <property type="component" value="Unassembled WGS sequence"/>
</dbReference>
<dbReference type="AlphaFoldDB" id="A0A1L7XK91"/>
<dbReference type="OrthoDB" id="2922289at2759"/>
<reference evidence="1 2" key="1">
    <citation type="submission" date="2016-03" db="EMBL/GenBank/DDBJ databases">
        <authorList>
            <person name="Ploux O."/>
        </authorList>
    </citation>
    <scope>NUCLEOTIDE SEQUENCE [LARGE SCALE GENOMIC DNA]</scope>
    <source>
        <strain evidence="1 2">UAMH 11012</strain>
    </source>
</reference>
<evidence type="ECO:0000313" key="1">
    <source>
        <dbReference type="EMBL" id="CZR65471.1"/>
    </source>
</evidence>
<dbReference type="STRING" id="576137.A0A1L7XK91"/>
<sequence length="270" mass="31169">MSGSEYGQLVPWDESAAHSLDIIGFPRGQLILETKSVLLAFLIEVVGALVEGLEARPAEIRTLGNMVVAHQPALSEPPKFDIDALIATGLAKAEETNDHVWLMRTDAAYLRRDLRTAAQAIPIHQNLVNGEQEAHLQILSEINRDSMEHALAFQLENSEKTPQDSFPTRFEFRDLYMFRYTAGKVEWRLKHGKRKDAFFDKYFFRHETLYWCIANLIEPPINRVRYPCELVFAFLDEYLANCDKEEKLAWTSDYTRNFRITLRITLLFSN</sequence>
<keyword evidence="2" id="KW-1185">Reference proteome</keyword>
<dbReference type="EMBL" id="FJOG01000031">
    <property type="protein sequence ID" value="CZR65471.1"/>
    <property type="molecule type" value="Genomic_DNA"/>
</dbReference>
<accession>A0A1L7XK91</accession>